<dbReference type="Proteomes" id="UP001202479">
    <property type="component" value="Unassembled WGS sequence"/>
</dbReference>
<evidence type="ECO:0000256" key="3">
    <source>
        <dbReference type="ARBA" id="ARBA00022763"/>
    </source>
</evidence>
<evidence type="ECO:0000256" key="7">
    <source>
        <dbReference type="ARBA" id="ARBA00023239"/>
    </source>
</evidence>
<dbReference type="EMBL" id="JAHUZD010000118">
    <property type="protein sequence ID" value="KAI3403905.2"/>
    <property type="molecule type" value="Genomic_DNA"/>
</dbReference>
<evidence type="ECO:0000256" key="8">
    <source>
        <dbReference type="SAM" id="MobiDB-lite"/>
    </source>
</evidence>
<protein>
    <recommendedName>
        <fullName evidence="11">DUF159-domain-containing protein</fullName>
    </recommendedName>
</protein>
<evidence type="ECO:0000256" key="2">
    <source>
        <dbReference type="ARBA" id="ARBA00022670"/>
    </source>
</evidence>
<keyword evidence="7" id="KW-0456">Lyase</keyword>
<organism evidence="9 10">
    <name type="scientific">Candida oxycetoniae</name>
    <dbReference type="NCBI Taxonomy" id="497107"/>
    <lineage>
        <taxon>Eukaryota</taxon>
        <taxon>Fungi</taxon>
        <taxon>Dikarya</taxon>
        <taxon>Ascomycota</taxon>
        <taxon>Saccharomycotina</taxon>
        <taxon>Pichiomycetes</taxon>
        <taxon>Debaryomycetaceae</taxon>
        <taxon>Candida/Lodderomyces clade</taxon>
        <taxon>Candida</taxon>
    </lineage>
</organism>
<dbReference type="GO" id="GO:0106300">
    <property type="term" value="P:protein-DNA covalent cross-linking repair"/>
    <property type="evidence" value="ECO:0007669"/>
    <property type="project" value="InterPro"/>
</dbReference>
<keyword evidence="5" id="KW-0190">Covalent protein-DNA linkage</keyword>
<dbReference type="SUPFAM" id="SSF143081">
    <property type="entry name" value="BB1717-like"/>
    <property type="match status" value="1"/>
</dbReference>
<dbReference type="InterPro" id="IPR003738">
    <property type="entry name" value="SRAP"/>
</dbReference>
<feature type="compositionally biased region" description="Basic and acidic residues" evidence="8">
    <location>
        <begin position="337"/>
        <end position="424"/>
    </location>
</feature>
<comment type="caution">
    <text evidence="9">The sequence shown here is derived from an EMBL/GenBank/DDBJ whole genome shotgun (WGS) entry which is preliminary data.</text>
</comment>
<dbReference type="PANTHER" id="PTHR13604:SF0">
    <property type="entry name" value="ABASIC SITE PROCESSING PROTEIN HMCES"/>
    <property type="match status" value="1"/>
</dbReference>
<evidence type="ECO:0000256" key="6">
    <source>
        <dbReference type="ARBA" id="ARBA00023125"/>
    </source>
</evidence>
<evidence type="ECO:0000256" key="4">
    <source>
        <dbReference type="ARBA" id="ARBA00022801"/>
    </source>
</evidence>
<name>A0AAI9SW99_9ASCO</name>
<sequence>MCGRFAQGILSFQNIEEIPSDFLGGAVYQKEASRGGTGTSTSTSNTSNTINETSEGVYQIIDVGPSGAEEKVELDLTRVHNYTPSFNIAPTNTALIIYRAKAPPAEDGGVSHRYIFEPAKFGLVPLWAKPQDPKPINEGKDNQGKRYSRELGKHESKYFNCRKESLDQNKSVWNSAKNNRCVIPVQGYFEWQKTKGEKIPYFVHSTTAPIVYLAGLYSHNHNYNENFNVNEEYLSSFTIVTGPVEKTDENSLAWLHARKPILIKPASKAWYDWLDSDKHMDHKLIDETLNTSTNPAYENVEGYRVSKKVGNPNNKSEDILKKLVPNNDSVDSFFSSKNKERGKGKLKTETVSSRDETKPKVKEEQGQGHSVKEEQGQGHSVKEEQGQGHSVKEEQGQGHSVKEEQGHSNVKVKKEIAGDEKAEKGSTGPPFKRTRQKQDEEMPKKKIKKEK</sequence>
<accession>A0AAI9SW99</accession>
<feature type="region of interest" description="Disordered" evidence="8">
    <location>
        <begin position="330"/>
        <end position="451"/>
    </location>
</feature>
<dbReference type="AlphaFoldDB" id="A0AAI9SW99"/>
<proteinExistence type="inferred from homology"/>
<dbReference type="Gene3D" id="3.90.1680.10">
    <property type="entry name" value="SOS response associated peptidase-like"/>
    <property type="match status" value="1"/>
</dbReference>
<dbReference type="GO" id="GO:0008233">
    <property type="term" value="F:peptidase activity"/>
    <property type="evidence" value="ECO:0007669"/>
    <property type="project" value="UniProtKB-KW"/>
</dbReference>
<dbReference type="RefSeq" id="XP_049179652.1">
    <property type="nucleotide sequence ID" value="XM_049324657.1"/>
</dbReference>
<dbReference type="GeneID" id="73380950"/>
<keyword evidence="4" id="KW-0378">Hydrolase</keyword>
<keyword evidence="10" id="KW-1185">Reference proteome</keyword>
<reference evidence="9" key="1">
    <citation type="journal article" date="2022" name="DNA Res.">
        <title>Genome analysis of five recently described species of the CUG-Ser clade uncovers Candida theae as a new hybrid lineage with pathogenic potential in the Candida parapsilosis species complex.</title>
        <authorList>
            <person name="Mixao V."/>
            <person name="Del Olmo V."/>
            <person name="Hegedusova E."/>
            <person name="Saus E."/>
            <person name="Pryszcz L."/>
            <person name="Cillingova A."/>
            <person name="Nosek J."/>
            <person name="Gabaldon T."/>
        </authorList>
    </citation>
    <scope>NUCLEOTIDE SEQUENCE</scope>
    <source>
        <strain evidence="9">CBS 10844</strain>
    </source>
</reference>
<keyword evidence="2" id="KW-0645">Protease</keyword>
<evidence type="ECO:0008006" key="11">
    <source>
        <dbReference type="Google" id="ProtNLM"/>
    </source>
</evidence>
<evidence type="ECO:0000256" key="1">
    <source>
        <dbReference type="ARBA" id="ARBA00008136"/>
    </source>
</evidence>
<dbReference type="Pfam" id="PF02586">
    <property type="entry name" value="SRAP"/>
    <property type="match status" value="1"/>
</dbReference>
<evidence type="ECO:0000313" key="9">
    <source>
        <dbReference type="EMBL" id="KAI3403905.2"/>
    </source>
</evidence>
<comment type="similarity">
    <text evidence="1">Belongs to the SOS response-associated peptidase family.</text>
</comment>
<dbReference type="GO" id="GO:0016829">
    <property type="term" value="F:lyase activity"/>
    <property type="evidence" value="ECO:0007669"/>
    <property type="project" value="UniProtKB-KW"/>
</dbReference>
<dbReference type="PANTHER" id="PTHR13604">
    <property type="entry name" value="DC12-RELATED"/>
    <property type="match status" value="1"/>
</dbReference>
<keyword evidence="6" id="KW-0238">DNA-binding</keyword>
<evidence type="ECO:0000256" key="5">
    <source>
        <dbReference type="ARBA" id="ARBA00023124"/>
    </source>
</evidence>
<dbReference type="GO" id="GO:0006508">
    <property type="term" value="P:proteolysis"/>
    <property type="evidence" value="ECO:0007669"/>
    <property type="project" value="UniProtKB-KW"/>
</dbReference>
<gene>
    <name evidence="9" type="ORF">KGF56_003335</name>
</gene>
<keyword evidence="3" id="KW-0227">DNA damage</keyword>
<dbReference type="InterPro" id="IPR036590">
    <property type="entry name" value="SRAP-like"/>
</dbReference>
<evidence type="ECO:0000313" key="10">
    <source>
        <dbReference type="Proteomes" id="UP001202479"/>
    </source>
</evidence>
<dbReference type="GO" id="GO:0003697">
    <property type="term" value="F:single-stranded DNA binding"/>
    <property type="evidence" value="ECO:0007669"/>
    <property type="project" value="InterPro"/>
</dbReference>